<protein>
    <recommendedName>
        <fullName evidence="1">CoA-binding domain-containing protein</fullName>
    </recommendedName>
</protein>
<evidence type="ECO:0000313" key="2">
    <source>
        <dbReference type="EMBL" id="SUZ76852.1"/>
    </source>
</evidence>
<dbReference type="SMART" id="SM00881">
    <property type="entry name" value="CoA_binding"/>
    <property type="match status" value="1"/>
</dbReference>
<dbReference type="Gene3D" id="3.40.50.720">
    <property type="entry name" value="NAD(P)-binding Rossmann-like Domain"/>
    <property type="match status" value="1"/>
</dbReference>
<evidence type="ECO:0000259" key="1">
    <source>
        <dbReference type="SMART" id="SM00881"/>
    </source>
</evidence>
<name>A0A381QBY2_9ZZZZ</name>
<accession>A0A381QBY2</accession>
<organism evidence="2">
    <name type="scientific">marine metagenome</name>
    <dbReference type="NCBI Taxonomy" id="408172"/>
    <lineage>
        <taxon>unclassified sequences</taxon>
        <taxon>metagenomes</taxon>
        <taxon>ecological metagenomes</taxon>
    </lineage>
</organism>
<reference evidence="2" key="1">
    <citation type="submission" date="2018-05" db="EMBL/GenBank/DDBJ databases">
        <authorList>
            <person name="Lanie J.A."/>
            <person name="Ng W.-L."/>
            <person name="Kazmierczak K.M."/>
            <person name="Andrzejewski T.M."/>
            <person name="Davidsen T.M."/>
            <person name="Wayne K.J."/>
            <person name="Tettelin H."/>
            <person name="Glass J.I."/>
            <person name="Rusch D."/>
            <person name="Podicherti R."/>
            <person name="Tsui H.-C.T."/>
            <person name="Winkler M.E."/>
        </authorList>
    </citation>
    <scope>NUCLEOTIDE SEQUENCE</scope>
</reference>
<dbReference type="PANTHER" id="PTHR33303">
    <property type="entry name" value="CYTOPLASMIC PROTEIN-RELATED"/>
    <property type="match status" value="1"/>
</dbReference>
<dbReference type="InterPro" id="IPR003781">
    <property type="entry name" value="CoA-bd"/>
</dbReference>
<dbReference type="InterPro" id="IPR036291">
    <property type="entry name" value="NAD(P)-bd_dom_sf"/>
</dbReference>
<dbReference type="PANTHER" id="PTHR33303:SF2">
    <property type="entry name" value="COA-BINDING DOMAIN-CONTAINING PROTEIN"/>
    <property type="match status" value="1"/>
</dbReference>
<proteinExistence type="predicted"/>
<dbReference type="AlphaFoldDB" id="A0A381QBY2"/>
<feature type="domain" description="CoA-binding" evidence="1">
    <location>
        <begin position="19"/>
        <end position="113"/>
    </location>
</feature>
<dbReference type="SUPFAM" id="SSF51735">
    <property type="entry name" value="NAD(P)-binding Rossmann-fold domains"/>
    <property type="match status" value="1"/>
</dbReference>
<dbReference type="Pfam" id="PF13380">
    <property type="entry name" value="CoA_binding_2"/>
    <property type="match status" value="1"/>
</dbReference>
<dbReference type="EMBL" id="UINC01001294">
    <property type="protein sequence ID" value="SUZ76852.1"/>
    <property type="molecule type" value="Genomic_DNA"/>
</dbReference>
<gene>
    <name evidence="2" type="ORF">METZ01_LOCUS29706</name>
</gene>
<sequence length="148" mass="16380">MLELSGDADNPTAEELTELFDRIQTIAVIGLSRDPNKAARRVPSYLASRNYDVIPINPYADRILGKETYNAISDVPASVDLVVIFRPSAEAGQFVIESAKRPERPAIWLQEGIWAKPEIREVRAQRVTAVQNMCTYLVHQALSKGSGA</sequence>